<feature type="domain" description="Fumarate lyase N-terminal" evidence="2">
    <location>
        <begin position="11"/>
        <end position="175"/>
    </location>
</feature>
<gene>
    <name evidence="3" type="primary">fumC</name>
    <name evidence="3" type="ORF">NEIELOOT_02094</name>
</gene>
<dbReference type="InterPro" id="IPR005677">
    <property type="entry name" value="Fum_hydII"/>
</dbReference>
<dbReference type="FunFam" id="1.10.275.10:FF:000001">
    <property type="entry name" value="Fumarate hydratase, mitochondrial"/>
    <property type="match status" value="1"/>
</dbReference>
<dbReference type="SUPFAM" id="SSF48557">
    <property type="entry name" value="L-aspartase-like"/>
    <property type="match status" value="1"/>
</dbReference>
<name>D4DSP9_NEIEG</name>
<organism evidence="3 4">
    <name type="scientific">Neisseria elongata subsp. glycolytica ATCC 29315</name>
    <dbReference type="NCBI Taxonomy" id="546263"/>
    <lineage>
        <taxon>Bacteria</taxon>
        <taxon>Pseudomonadati</taxon>
        <taxon>Pseudomonadota</taxon>
        <taxon>Betaproteobacteria</taxon>
        <taxon>Neisseriales</taxon>
        <taxon>Neisseriaceae</taxon>
        <taxon>Neisseria</taxon>
    </lineage>
</organism>
<dbReference type="EMBL" id="ADBF01000227">
    <property type="protein sequence ID" value="EFE49083.1"/>
    <property type="molecule type" value="Genomic_DNA"/>
</dbReference>
<feature type="region of interest" description="Disordered" evidence="1">
    <location>
        <begin position="171"/>
        <end position="193"/>
    </location>
</feature>
<protein>
    <submittedName>
        <fullName evidence="3">Fumarate hydratase</fullName>
        <ecNumber evidence="3">4.2.1.2</ecNumber>
    </submittedName>
</protein>
<dbReference type="PANTHER" id="PTHR11444">
    <property type="entry name" value="ASPARTATEAMMONIA/ARGININOSUCCINATE/ADENYLOSUCCINATE LYASE"/>
    <property type="match status" value="1"/>
</dbReference>
<sequence>MSTRTEHDTMGNVEVPSEAYWGAQTQRSRNNFKIGGETLPQPLIYALALVKKAAAATNVSLGRIKPEQADLITQAADDVLNGKLDGQFPLVVWQTGSGTQSNMNMNEVLANRANEIAGTGLAAYQPVHPNDHVNHAQSTNDAFPTAIHVAAAIEINRHLIPAVQALRDTLDKKPKNLPPSSKSVAPICRTRRR</sequence>
<dbReference type="Gene3D" id="1.10.275.10">
    <property type="entry name" value="Fumarase/aspartase (N-terminal domain)"/>
    <property type="match status" value="1"/>
</dbReference>
<dbReference type="GO" id="GO:0006099">
    <property type="term" value="P:tricarboxylic acid cycle"/>
    <property type="evidence" value="ECO:0007669"/>
    <property type="project" value="TreeGrafter"/>
</dbReference>
<evidence type="ECO:0000313" key="4">
    <source>
        <dbReference type="Proteomes" id="UP000005536"/>
    </source>
</evidence>
<comment type="caution">
    <text evidence="3">The sequence shown here is derived from an EMBL/GenBank/DDBJ whole genome shotgun (WGS) entry which is preliminary data.</text>
</comment>
<dbReference type="GO" id="GO:0006106">
    <property type="term" value="P:fumarate metabolic process"/>
    <property type="evidence" value="ECO:0007669"/>
    <property type="project" value="InterPro"/>
</dbReference>
<evidence type="ECO:0000256" key="1">
    <source>
        <dbReference type="SAM" id="MobiDB-lite"/>
    </source>
</evidence>
<dbReference type="InterPro" id="IPR008948">
    <property type="entry name" value="L-Aspartase-like"/>
</dbReference>
<dbReference type="Pfam" id="PF00206">
    <property type="entry name" value="Lyase_1"/>
    <property type="match status" value="1"/>
</dbReference>
<evidence type="ECO:0000313" key="3">
    <source>
        <dbReference type="EMBL" id="EFE49083.1"/>
    </source>
</evidence>
<keyword evidence="3" id="KW-0456">Lyase</keyword>
<proteinExistence type="predicted"/>
<dbReference type="PANTHER" id="PTHR11444:SF1">
    <property type="entry name" value="FUMARATE HYDRATASE, MITOCHONDRIAL"/>
    <property type="match status" value="1"/>
</dbReference>
<evidence type="ECO:0000259" key="2">
    <source>
        <dbReference type="Pfam" id="PF00206"/>
    </source>
</evidence>
<dbReference type="EC" id="4.2.1.2" evidence="3"/>
<accession>D4DSP9</accession>
<dbReference type="GO" id="GO:0004333">
    <property type="term" value="F:fumarate hydratase activity"/>
    <property type="evidence" value="ECO:0007669"/>
    <property type="project" value="UniProtKB-EC"/>
</dbReference>
<dbReference type="Proteomes" id="UP000005536">
    <property type="component" value="Unassembled WGS sequence"/>
</dbReference>
<reference evidence="3 4" key="1">
    <citation type="submission" date="2010-02" db="EMBL/GenBank/DDBJ databases">
        <authorList>
            <person name="Weinstock G."/>
            <person name="Sodergren E."/>
            <person name="Clifton S."/>
            <person name="Fulton L."/>
            <person name="Fulton B."/>
            <person name="Courtney L."/>
            <person name="Fronick C."/>
            <person name="Harrison M."/>
            <person name="Strong C."/>
            <person name="Farmer C."/>
            <person name="Delahaunty K."/>
            <person name="Markovic C."/>
            <person name="Hall O."/>
            <person name="Minx P."/>
            <person name="Tomlinson C."/>
            <person name="Mitreva M."/>
            <person name="Nelson J."/>
            <person name="Hou S."/>
            <person name="Wollam A."/>
            <person name="Pepin K.H."/>
            <person name="Johnson M."/>
            <person name="Bhonagiri V."/>
            <person name="Zhang X."/>
            <person name="Suruliraj S."/>
            <person name="Warren W."/>
            <person name="Chinwalla A."/>
            <person name="Mardis E.R."/>
            <person name="Wilson R.K."/>
        </authorList>
    </citation>
    <scope>NUCLEOTIDE SEQUENCE [LARGE SCALE GENOMIC DNA]</scope>
    <source>
        <strain evidence="3 4">ATCC 29315</strain>
    </source>
</reference>
<dbReference type="InterPro" id="IPR024083">
    <property type="entry name" value="Fumarase/histidase_N"/>
</dbReference>
<dbReference type="Gene3D" id="1.20.200.10">
    <property type="entry name" value="Fumarase/aspartase (Central domain)"/>
    <property type="match status" value="1"/>
</dbReference>
<dbReference type="AlphaFoldDB" id="D4DSP9"/>
<dbReference type="GO" id="GO:0006108">
    <property type="term" value="P:malate metabolic process"/>
    <property type="evidence" value="ECO:0007669"/>
    <property type="project" value="TreeGrafter"/>
</dbReference>
<dbReference type="InterPro" id="IPR022761">
    <property type="entry name" value="Fumarate_lyase_N"/>
</dbReference>